<evidence type="ECO:0000259" key="2">
    <source>
        <dbReference type="Pfam" id="PF12706"/>
    </source>
</evidence>
<accession>E8N288</accession>
<dbReference type="KEGG" id="atm:ANT_30090"/>
<keyword evidence="1" id="KW-0255">Endonuclease</keyword>
<gene>
    <name evidence="3" type="ordered locus">ANT_30090</name>
</gene>
<dbReference type="AlphaFoldDB" id="E8N288"/>
<dbReference type="EMBL" id="AP012029">
    <property type="protein sequence ID" value="BAJ65035.1"/>
    <property type="molecule type" value="Genomic_DNA"/>
</dbReference>
<dbReference type="InParanoid" id="E8N288"/>
<keyword evidence="4" id="KW-1185">Reference proteome</keyword>
<organism evidence="3 4">
    <name type="scientific">Anaerolinea thermophila (strain DSM 14523 / JCM 11388 / NBRC 100420 / UNI-1)</name>
    <dbReference type="NCBI Taxonomy" id="926569"/>
    <lineage>
        <taxon>Bacteria</taxon>
        <taxon>Bacillati</taxon>
        <taxon>Chloroflexota</taxon>
        <taxon>Anaerolineae</taxon>
        <taxon>Anaerolineales</taxon>
        <taxon>Anaerolineaceae</taxon>
        <taxon>Anaerolinea</taxon>
    </lineage>
</organism>
<evidence type="ECO:0000256" key="1">
    <source>
        <dbReference type="ARBA" id="ARBA00022759"/>
    </source>
</evidence>
<dbReference type="CDD" id="cd07715">
    <property type="entry name" value="TaR3-like_MBL-fold"/>
    <property type="match status" value="1"/>
</dbReference>
<dbReference type="HOGENOM" id="CLU_031317_1_0_0"/>
<feature type="domain" description="Metallo-beta-lactamase" evidence="2">
    <location>
        <begin position="42"/>
        <end position="273"/>
    </location>
</feature>
<dbReference type="STRING" id="926569.ANT_30090"/>
<dbReference type="SUPFAM" id="SSF56281">
    <property type="entry name" value="Metallo-hydrolase/oxidoreductase"/>
    <property type="match status" value="1"/>
</dbReference>
<name>E8N288_ANATU</name>
<proteinExistence type="predicted"/>
<dbReference type="GO" id="GO:0042781">
    <property type="term" value="F:3'-tRNA processing endoribonuclease activity"/>
    <property type="evidence" value="ECO:0007669"/>
    <property type="project" value="TreeGrafter"/>
</dbReference>
<keyword evidence="1" id="KW-0378">Hydrolase</keyword>
<reference evidence="3 4" key="1">
    <citation type="submission" date="2010-12" db="EMBL/GenBank/DDBJ databases">
        <title>Whole genome sequence of Anaerolinea thermophila UNI-1.</title>
        <authorList>
            <person name="Narita-Yamada S."/>
            <person name="Kishi E."/>
            <person name="Watanabe Y."/>
            <person name="Takasaki K."/>
            <person name="Ankai A."/>
            <person name="Oguchi A."/>
            <person name="Fukui S."/>
            <person name="Takahashi M."/>
            <person name="Yashiro I."/>
            <person name="Hosoyama A."/>
            <person name="Sekiguchi Y."/>
            <person name="Hanada S."/>
            <person name="Fujita N."/>
        </authorList>
    </citation>
    <scope>NUCLEOTIDE SEQUENCE [LARGE SCALE GENOMIC DNA]</scope>
    <source>
        <strain evidence="4">DSM 14523 / JCM 11388 / NBRC 100420 / UNI-1</strain>
    </source>
</reference>
<protein>
    <recommendedName>
        <fullName evidence="2">Metallo-beta-lactamase domain-containing protein</fullName>
    </recommendedName>
</protein>
<dbReference type="PANTHER" id="PTHR46018">
    <property type="entry name" value="ZINC PHOSPHODIESTERASE ELAC PROTEIN 1"/>
    <property type="match status" value="1"/>
</dbReference>
<dbReference type="Gene3D" id="3.60.15.10">
    <property type="entry name" value="Ribonuclease Z/Hydroxyacylglutathione hydrolase-like"/>
    <property type="match status" value="1"/>
</dbReference>
<dbReference type="InterPro" id="IPR001279">
    <property type="entry name" value="Metallo-B-lactamas"/>
</dbReference>
<dbReference type="Proteomes" id="UP000008922">
    <property type="component" value="Chromosome"/>
</dbReference>
<dbReference type="Pfam" id="PF12706">
    <property type="entry name" value="Lactamase_B_2"/>
    <property type="match status" value="1"/>
</dbReference>
<evidence type="ECO:0000313" key="3">
    <source>
        <dbReference type="EMBL" id="BAJ65035.1"/>
    </source>
</evidence>
<evidence type="ECO:0000313" key="4">
    <source>
        <dbReference type="Proteomes" id="UP000008922"/>
    </source>
</evidence>
<dbReference type="RefSeq" id="WP_013561376.1">
    <property type="nucleotide sequence ID" value="NC_014960.1"/>
</dbReference>
<dbReference type="OrthoDB" id="9800940at2"/>
<keyword evidence="1" id="KW-0540">Nuclease</keyword>
<sequence length="329" mass="36260">MSERSFSIRFWGVRGSYPVPGASTVRYGGNTPCVEVQVNGYTIILDAGTGIIPLGRELMRRARASGKTVEAVLLFSHLHHDHTQGFPFFAPAFVPSTRLHVFGPDFLASSPKVTLDTVMNPPYFPIRLAELNAWLGFATLRETDVILVGESVGGVALFSAGDTIPAADPNLVLIRILRSYAHPQGVLHYRIDWRNHAMVYATDTEGYVNGDRRLANFAHGVDLLIHDAQYTDEHYLGLVPGLPNTQGFGHSTISIAVQAAQASEAKRLVLFHHAPEYSDDQLDFIQEQVERIQPGTLVAQEGMTLTLYDEAEPLPPQERPVPVNLQRKG</sequence>
<dbReference type="eggNOG" id="COG1235">
    <property type="taxonomic scope" value="Bacteria"/>
</dbReference>
<dbReference type="InterPro" id="IPR036866">
    <property type="entry name" value="RibonucZ/Hydroxyglut_hydro"/>
</dbReference>
<dbReference type="PANTHER" id="PTHR46018:SF2">
    <property type="entry name" value="ZINC PHOSPHODIESTERASE ELAC PROTEIN 1"/>
    <property type="match status" value="1"/>
</dbReference>